<sequence length="505" mass="57518">MAGDLGGGTMTVSMNFVTLSSANSYWADQNANNLRKKGCPDYDKLKQLFAPNTASGHLQISSNTSTLNSDEERTLKDELVANPAPIHLDDDCYTPNLDSIPRTKRRLMVLTKPKLRASVPCKKQVPREYTAMMRERFSGNRGKSSGTSKQFAQSTTGGDPCSLGKSIDMLNQYEDLGNKAYLKISKALFVKENRMVFTGMLEHRRSAPVGHNIRIRCIADRFQHLTETVSRHFRRVLQALHSYARHLIKPNPDVVCLPEHLHVNKYWPWFEKCVGAMDGTHVSVWPPKHATQAYRSRKATVIINVLCVCNMDLQFIYVHAGWESSVNDSRVLEEAIGDLKHGFPWPPTGTTINLKSYQFLHVFVIKFYSSNRNPTTKKELFNYRHSSLRMIIERLFGMLKAHFSILNLTPNFKYSRQRYVITAFCCLHNFIRINNRSDELFNTWDSVEYEGNPAVPPGSGNNGASTSAANQRHVVEMSEISKRRVTHFRDDITDAMLADYVAHWH</sequence>
<dbReference type="PANTHER" id="PTHR22930:SF251">
    <property type="entry name" value="DDE TNP4 DOMAIN-CONTAINING PROTEIN"/>
    <property type="match status" value="1"/>
</dbReference>
<dbReference type="InterPro" id="IPR045249">
    <property type="entry name" value="HARBI1-like"/>
</dbReference>
<feature type="domain" description="DUF8040" evidence="10">
    <location>
        <begin position="209"/>
        <end position="241"/>
    </location>
</feature>
<evidence type="ECO:0000256" key="8">
    <source>
        <dbReference type="SAM" id="MobiDB-lite"/>
    </source>
</evidence>
<evidence type="ECO:0000313" key="11">
    <source>
        <dbReference type="EMBL" id="KAK9987070.1"/>
    </source>
</evidence>
<dbReference type="InterPro" id="IPR058353">
    <property type="entry name" value="DUF8040"/>
</dbReference>
<dbReference type="PANTHER" id="PTHR22930">
    <property type="match status" value="1"/>
</dbReference>
<comment type="subcellular location">
    <subcellularLocation>
        <location evidence="2">Nucleus</location>
    </subcellularLocation>
</comment>
<dbReference type="GO" id="GO:0004518">
    <property type="term" value="F:nuclease activity"/>
    <property type="evidence" value="ECO:0007669"/>
    <property type="project" value="UniProtKB-KW"/>
</dbReference>
<evidence type="ECO:0000313" key="12">
    <source>
        <dbReference type="Proteomes" id="UP001459277"/>
    </source>
</evidence>
<dbReference type="GO" id="GO:0005634">
    <property type="term" value="C:nucleus"/>
    <property type="evidence" value="ECO:0007669"/>
    <property type="project" value="UniProtKB-SubCell"/>
</dbReference>
<reference evidence="11 12" key="1">
    <citation type="submission" date="2024-01" db="EMBL/GenBank/DDBJ databases">
        <title>A telomere-to-telomere, gap-free genome of sweet tea (Lithocarpus litseifolius).</title>
        <authorList>
            <person name="Zhou J."/>
        </authorList>
    </citation>
    <scope>NUCLEOTIDE SEQUENCE [LARGE SCALE GENOMIC DNA]</scope>
    <source>
        <strain evidence="11">Zhou-2022a</strain>
        <tissue evidence="11">Leaf</tissue>
    </source>
</reference>
<evidence type="ECO:0000256" key="6">
    <source>
        <dbReference type="ARBA" id="ARBA00022801"/>
    </source>
</evidence>
<evidence type="ECO:0000256" key="2">
    <source>
        <dbReference type="ARBA" id="ARBA00004123"/>
    </source>
</evidence>
<dbReference type="Pfam" id="PF13359">
    <property type="entry name" value="DDE_Tnp_4"/>
    <property type="match status" value="1"/>
</dbReference>
<feature type="region of interest" description="Disordered" evidence="8">
    <location>
        <begin position="136"/>
        <end position="159"/>
    </location>
</feature>
<feature type="region of interest" description="Disordered" evidence="8">
    <location>
        <begin position="452"/>
        <end position="471"/>
    </location>
</feature>
<comment type="caution">
    <text evidence="11">The sequence shown here is derived from an EMBL/GenBank/DDBJ whole genome shotgun (WGS) entry which is preliminary data.</text>
</comment>
<comment type="cofactor">
    <cofactor evidence="1">
        <name>a divalent metal cation</name>
        <dbReference type="ChEBI" id="CHEBI:60240"/>
    </cofactor>
</comment>
<name>A0AAW2BQE4_9ROSI</name>
<evidence type="ECO:0000259" key="10">
    <source>
        <dbReference type="Pfam" id="PF26138"/>
    </source>
</evidence>
<protein>
    <recommendedName>
        <fullName evidence="13">DDE Tnp4 domain-containing protein</fullName>
    </recommendedName>
</protein>
<evidence type="ECO:0000256" key="5">
    <source>
        <dbReference type="ARBA" id="ARBA00022723"/>
    </source>
</evidence>
<keyword evidence="4" id="KW-0540">Nuclease</keyword>
<feature type="domain" description="DDE Tnp4" evidence="9">
    <location>
        <begin position="277"/>
        <end position="429"/>
    </location>
</feature>
<comment type="similarity">
    <text evidence="3">Belongs to the HARBI1 family.</text>
</comment>
<organism evidence="11 12">
    <name type="scientific">Lithocarpus litseifolius</name>
    <dbReference type="NCBI Taxonomy" id="425828"/>
    <lineage>
        <taxon>Eukaryota</taxon>
        <taxon>Viridiplantae</taxon>
        <taxon>Streptophyta</taxon>
        <taxon>Embryophyta</taxon>
        <taxon>Tracheophyta</taxon>
        <taxon>Spermatophyta</taxon>
        <taxon>Magnoliopsida</taxon>
        <taxon>eudicotyledons</taxon>
        <taxon>Gunneridae</taxon>
        <taxon>Pentapetalae</taxon>
        <taxon>rosids</taxon>
        <taxon>fabids</taxon>
        <taxon>Fagales</taxon>
        <taxon>Fagaceae</taxon>
        <taxon>Lithocarpus</taxon>
    </lineage>
</organism>
<dbReference type="EMBL" id="JAZDWU010000011">
    <property type="protein sequence ID" value="KAK9987070.1"/>
    <property type="molecule type" value="Genomic_DNA"/>
</dbReference>
<keyword evidence="6" id="KW-0378">Hydrolase</keyword>
<keyword evidence="12" id="KW-1185">Reference proteome</keyword>
<evidence type="ECO:0000259" key="9">
    <source>
        <dbReference type="Pfam" id="PF13359"/>
    </source>
</evidence>
<dbReference type="GO" id="GO:0016787">
    <property type="term" value="F:hydrolase activity"/>
    <property type="evidence" value="ECO:0007669"/>
    <property type="project" value="UniProtKB-KW"/>
</dbReference>
<keyword evidence="7" id="KW-0539">Nucleus</keyword>
<evidence type="ECO:0000256" key="3">
    <source>
        <dbReference type="ARBA" id="ARBA00006958"/>
    </source>
</evidence>
<proteinExistence type="inferred from homology"/>
<keyword evidence="5" id="KW-0479">Metal-binding</keyword>
<dbReference type="Proteomes" id="UP001459277">
    <property type="component" value="Unassembled WGS sequence"/>
</dbReference>
<evidence type="ECO:0000256" key="4">
    <source>
        <dbReference type="ARBA" id="ARBA00022722"/>
    </source>
</evidence>
<feature type="compositionally biased region" description="Polar residues" evidence="8">
    <location>
        <begin position="141"/>
        <end position="157"/>
    </location>
</feature>
<accession>A0AAW2BQE4</accession>
<evidence type="ECO:0008006" key="13">
    <source>
        <dbReference type="Google" id="ProtNLM"/>
    </source>
</evidence>
<gene>
    <name evidence="11" type="ORF">SO802_032021</name>
</gene>
<dbReference type="AlphaFoldDB" id="A0AAW2BQE4"/>
<dbReference type="InterPro" id="IPR027806">
    <property type="entry name" value="HARBI1_dom"/>
</dbReference>
<dbReference type="GO" id="GO:0046872">
    <property type="term" value="F:metal ion binding"/>
    <property type="evidence" value="ECO:0007669"/>
    <property type="project" value="UniProtKB-KW"/>
</dbReference>
<evidence type="ECO:0000256" key="1">
    <source>
        <dbReference type="ARBA" id="ARBA00001968"/>
    </source>
</evidence>
<evidence type="ECO:0000256" key="7">
    <source>
        <dbReference type="ARBA" id="ARBA00023242"/>
    </source>
</evidence>
<dbReference type="Pfam" id="PF26138">
    <property type="entry name" value="DUF8040"/>
    <property type="match status" value="1"/>
</dbReference>